<evidence type="ECO:0000256" key="1">
    <source>
        <dbReference type="ARBA" id="ARBA00001941"/>
    </source>
</evidence>
<dbReference type="GO" id="GO:0046872">
    <property type="term" value="F:metal ion binding"/>
    <property type="evidence" value="ECO:0007669"/>
    <property type="project" value="UniProtKB-KW"/>
</dbReference>
<evidence type="ECO:0000256" key="4">
    <source>
        <dbReference type="ARBA" id="ARBA00022723"/>
    </source>
</evidence>
<dbReference type="GO" id="GO:0016787">
    <property type="term" value="F:hydrolase activity"/>
    <property type="evidence" value="ECO:0007669"/>
    <property type="project" value="UniProtKB-KW"/>
</dbReference>
<evidence type="ECO:0000256" key="3">
    <source>
        <dbReference type="ARBA" id="ARBA00006247"/>
    </source>
</evidence>
<dbReference type="CDD" id="cd08659">
    <property type="entry name" value="M20_ArgE_DapE-like"/>
    <property type="match status" value="1"/>
</dbReference>
<dbReference type="SUPFAM" id="SSF55031">
    <property type="entry name" value="Bacterial exopeptidase dimerisation domain"/>
    <property type="match status" value="1"/>
</dbReference>
<keyword evidence="6" id="KW-0862">Zinc</keyword>
<comment type="similarity">
    <text evidence="3">Belongs to the peptidase M20A family.</text>
</comment>
<dbReference type="InterPro" id="IPR002933">
    <property type="entry name" value="Peptidase_M20"/>
</dbReference>
<keyword evidence="10" id="KW-1185">Reference proteome</keyword>
<feature type="domain" description="Peptidase M20 dimerisation" evidence="8">
    <location>
        <begin position="173"/>
        <end position="281"/>
    </location>
</feature>
<reference evidence="10" key="1">
    <citation type="submission" date="2015-03" db="EMBL/GenBank/DDBJ databases">
        <authorList>
            <person name="Urmite Genomes"/>
        </authorList>
    </citation>
    <scope>NUCLEOTIDE SEQUENCE [LARGE SCALE GENOMIC DNA]</scope>
    <source>
        <strain evidence="10">Arc-Hr</strain>
    </source>
</reference>
<dbReference type="InterPro" id="IPR036264">
    <property type="entry name" value="Bact_exopeptidase_dim_dom"/>
</dbReference>
<comment type="cofactor">
    <cofactor evidence="2">
        <name>Zn(2+)</name>
        <dbReference type="ChEBI" id="CHEBI:29105"/>
    </cofactor>
</comment>
<dbReference type="InterPro" id="IPR010182">
    <property type="entry name" value="ArgE/DapE"/>
</dbReference>
<evidence type="ECO:0000313" key="10">
    <source>
        <dbReference type="Proteomes" id="UP000198902"/>
    </source>
</evidence>
<dbReference type="NCBIfam" id="TIGR01910">
    <property type="entry name" value="DapE-ArgE"/>
    <property type="match status" value="1"/>
</dbReference>
<dbReference type="Pfam" id="PF07687">
    <property type="entry name" value="M20_dimer"/>
    <property type="match status" value="1"/>
</dbReference>
<dbReference type="Gene3D" id="3.30.70.360">
    <property type="match status" value="1"/>
</dbReference>
<sequence>MDEELLSLLTSLVEIETENPPGDEAAAANFVYDWLESRGVSATLVEEPYPDRPQVAARVGEGEPSVVLNGHLDVVPAGDRDQWDHPPYEPTVRDGRLYGRGSADMKCGVALAMLATVEFADALDSGELDGSLVFHAAVGEETAEPGTKTLLERGYDATYGVVLEPTSLRTATSAKGLGWYEISVGGDPSHASRPDEGDNAIQNARPVLDALEAYDEEIRARSDSLVGRPTATVTRFEAGTKENVVPEGATITVDRRFVPSESVEAVDAEIDALLSDVAAEHDLRVEWTRTRVYESAAVPTDSEVAARFRDAAAERADVDPEPWGIRAATDVRNLVNDAGMDAITWGPGSMAQAHAYDEYIELSEVEVGYDILRSALRALFEDGGN</sequence>
<dbReference type="Proteomes" id="UP000198902">
    <property type="component" value="Unassembled WGS sequence"/>
</dbReference>
<dbReference type="PANTHER" id="PTHR43808">
    <property type="entry name" value="ACETYLORNITHINE DEACETYLASE"/>
    <property type="match status" value="1"/>
</dbReference>
<proteinExistence type="inferred from homology"/>
<dbReference type="RefSeq" id="WP_089780009.1">
    <property type="nucleotide sequence ID" value="NZ_CABLRR010000003.1"/>
</dbReference>
<dbReference type="EMBL" id="CSTE01000003">
    <property type="protein sequence ID" value="CQR51744.1"/>
    <property type="molecule type" value="Genomic_DNA"/>
</dbReference>
<evidence type="ECO:0000256" key="6">
    <source>
        <dbReference type="ARBA" id="ARBA00022833"/>
    </source>
</evidence>
<accession>A0A0D6JTQ0</accession>
<dbReference type="OrthoDB" id="24854at2157"/>
<dbReference type="SUPFAM" id="SSF53187">
    <property type="entry name" value="Zn-dependent exopeptidases"/>
    <property type="match status" value="1"/>
</dbReference>
<evidence type="ECO:0000259" key="8">
    <source>
        <dbReference type="Pfam" id="PF07687"/>
    </source>
</evidence>
<keyword evidence="4" id="KW-0479">Metal-binding</keyword>
<dbReference type="InterPro" id="IPR011650">
    <property type="entry name" value="Peptidase_M20_dimer"/>
</dbReference>
<organism evidence="9 10">
    <name type="scientific">Haloferax massiliensis</name>
    <dbReference type="NCBI Taxonomy" id="1476858"/>
    <lineage>
        <taxon>Archaea</taxon>
        <taxon>Methanobacteriati</taxon>
        <taxon>Methanobacteriota</taxon>
        <taxon>Stenosarchaea group</taxon>
        <taxon>Halobacteria</taxon>
        <taxon>Halobacteriales</taxon>
        <taxon>Haloferacaceae</taxon>
        <taxon>Haloferax</taxon>
    </lineage>
</organism>
<dbReference type="AlphaFoldDB" id="A0A0D6JTQ0"/>
<gene>
    <name evidence="9" type="primary">dapE_2</name>
    <name evidence="9" type="ORF">BN996_02799</name>
</gene>
<dbReference type="Gene3D" id="3.40.630.10">
    <property type="entry name" value="Zn peptidases"/>
    <property type="match status" value="1"/>
</dbReference>
<keyword evidence="5" id="KW-0378">Hydrolase</keyword>
<evidence type="ECO:0000256" key="7">
    <source>
        <dbReference type="ARBA" id="ARBA00023285"/>
    </source>
</evidence>
<keyword evidence="7" id="KW-0170">Cobalt</keyword>
<protein>
    <submittedName>
        <fullName evidence="9">Putative succinyl-diaminopimelate desuccinylase</fullName>
    </submittedName>
</protein>
<evidence type="ECO:0000313" key="9">
    <source>
        <dbReference type="EMBL" id="CQR51744.1"/>
    </source>
</evidence>
<evidence type="ECO:0000256" key="2">
    <source>
        <dbReference type="ARBA" id="ARBA00001947"/>
    </source>
</evidence>
<comment type="cofactor">
    <cofactor evidence="1">
        <name>Co(2+)</name>
        <dbReference type="ChEBI" id="CHEBI:48828"/>
    </cofactor>
</comment>
<dbReference type="Pfam" id="PF01546">
    <property type="entry name" value="Peptidase_M20"/>
    <property type="match status" value="1"/>
</dbReference>
<name>A0A0D6JTQ0_9EURY</name>
<evidence type="ECO:0000256" key="5">
    <source>
        <dbReference type="ARBA" id="ARBA00022801"/>
    </source>
</evidence>
<dbReference type="InterPro" id="IPR050072">
    <property type="entry name" value="Peptidase_M20A"/>
</dbReference>